<dbReference type="Gene3D" id="3.60.20.10">
    <property type="entry name" value="Glutamine Phosphoribosylpyrophosphate, subunit 1, domain 1"/>
    <property type="match status" value="2"/>
</dbReference>
<dbReference type="PANTHER" id="PTHR11599">
    <property type="entry name" value="PROTEASOME SUBUNIT ALPHA/BETA"/>
    <property type="match status" value="1"/>
</dbReference>
<dbReference type="EMBL" id="CAJNOO010003544">
    <property type="protein sequence ID" value="CAF1342760.1"/>
    <property type="molecule type" value="Genomic_DNA"/>
</dbReference>
<protein>
    <recommendedName>
        <fullName evidence="2">Proteasome alpha-type subunits domain-containing protein</fullName>
    </recommendedName>
</protein>
<dbReference type="SUPFAM" id="SSF56235">
    <property type="entry name" value="N-terminal nucleophile aminohydrolases (Ntn hydrolases)"/>
    <property type="match status" value="2"/>
</dbReference>
<comment type="caution">
    <text evidence="3">The sequence shown here is derived from an EMBL/GenBank/DDBJ whole genome shotgun (WGS) entry which is preliminary data.</text>
</comment>
<dbReference type="Pfam" id="PF00227">
    <property type="entry name" value="Proteasome"/>
    <property type="match status" value="2"/>
</dbReference>
<dbReference type="SMART" id="SM00948">
    <property type="entry name" value="Proteasome_A_N"/>
    <property type="match status" value="1"/>
</dbReference>
<dbReference type="InterPro" id="IPR001353">
    <property type="entry name" value="Proteasome_sua/b"/>
</dbReference>
<dbReference type="AlphaFoldDB" id="A0A815GPC9"/>
<dbReference type="InterPro" id="IPR029055">
    <property type="entry name" value="Ntn_hydrolases_N"/>
</dbReference>
<dbReference type="OrthoDB" id="3145928at2759"/>
<evidence type="ECO:0000313" key="4">
    <source>
        <dbReference type="Proteomes" id="UP000663882"/>
    </source>
</evidence>
<keyword evidence="1" id="KW-0647">Proteasome</keyword>
<sequence>MAGEYDTAITVFSPDGRLFQFEYAQEAAKKKVQLLLVTVRKICVLDDHVAMAFAGLTVNARIECRSHRLHVEDPVTIEYITRYIADLQQKYTQERGRRPFGLSTLIVVNARIECRSHRLHVEDPVTIEYITRYIADLQQKYTEERGRRPFDGTPHLYSTDPSGTYHEWKENAIGQQANTVREYLEKSYTETIYECNHESIKLCIRALLEVVQSGSN</sequence>
<reference evidence="3" key="1">
    <citation type="submission" date="2021-02" db="EMBL/GenBank/DDBJ databases">
        <authorList>
            <person name="Nowell W R."/>
        </authorList>
    </citation>
    <scope>NUCLEOTIDE SEQUENCE</scope>
</reference>
<organism evidence="3 4">
    <name type="scientific">Rotaria sordida</name>
    <dbReference type="NCBI Taxonomy" id="392033"/>
    <lineage>
        <taxon>Eukaryota</taxon>
        <taxon>Metazoa</taxon>
        <taxon>Spiralia</taxon>
        <taxon>Gnathifera</taxon>
        <taxon>Rotifera</taxon>
        <taxon>Eurotatoria</taxon>
        <taxon>Bdelloidea</taxon>
        <taxon>Philodinida</taxon>
        <taxon>Philodinidae</taxon>
        <taxon>Rotaria</taxon>
    </lineage>
</organism>
<dbReference type="InterPro" id="IPR000426">
    <property type="entry name" value="Proteasome_asu_N"/>
</dbReference>
<proteinExistence type="predicted"/>
<dbReference type="Pfam" id="PF10584">
    <property type="entry name" value="Proteasome_A_N"/>
    <property type="match status" value="1"/>
</dbReference>
<dbReference type="Proteomes" id="UP000663882">
    <property type="component" value="Unassembled WGS sequence"/>
</dbReference>
<evidence type="ECO:0000313" key="3">
    <source>
        <dbReference type="EMBL" id="CAF1342760.1"/>
    </source>
</evidence>
<evidence type="ECO:0000256" key="1">
    <source>
        <dbReference type="ARBA" id="ARBA00022942"/>
    </source>
</evidence>
<dbReference type="GO" id="GO:0006511">
    <property type="term" value="P:ubiquitin-dependent protein catabolic process"/>
    <property type="evidence" value="ECO:0007669"/>
    <property type="project" value="InterPro"/>
</dbReference>
<accession>A0A815GPC9</accession>
<name>A0A815GPC9_9BILA</name>
<evidence type="ECO:0000259" key="2">
    <source>
        <dbReference type="SMART" id="SM00948"/>
    </source>
</evidence>
<dbReference type="GO" id="GO:0019773">
    <property type="term" value="C:proteasome core complex, alpha-subunit complex"/>
    <property type="evidence" value="ECO:0007669"/>
    <property type="project" value="InterPro"/>
</dbReference>
<dbReference type="InterPro" id="IPR050115">
    <property type="entry name" value="Proteasome_alpha"/>
</dbReference>
<feature type="domain" description="Proteasome alpha-type subunits" evidence="2">
    <location>
        <begin position="5"/>
        <end position="27"/>
    </location>
</feature>
<gene>
    <name evidence="3" type="ORF">RFH988_LOCUS31873</name>
</gene>